<dbReference type="EMBL" id="LWMT01000258">
    <property type="protein sequence ID" value="KZX11041.1"/>
    <property type="molecule type" value="Genomic_DNA"/>
</dbReference>
<dbReference type="Proteomes" id="UP000077066">
    <property type="component" value="Unassembled WGS sequence"/>
</dbReference>
<name>A0A165ZQQ7_9EURY</name>
<keyword evidence="3" id="KW-1185">Reference proteome</keyword>
<evidence type="ECO:0000256" key="1">
    <source>
        <dbReference type="SAM" id="Coils"/>
    </source>
</evidence>
<keyword evidence="1" id="KW-0175">Coiled coil</keyword>
<reference evidence="2 3" key="1">
    <citation type="submission" date="2016-04" db="EMBL/GenBank/DDBJ databases">
        <title>Genome sequence of Methanobrevibacter filiformis DSM 11501.</title>
        <authorList>
            <person name="Poehlein A."/>
            <person name="Seedorf H."/>
            <person name="Daniel R."/>
        </authorList>
    </citation>
    <scope>NUCLEOTIDE SEQUENCE [LARGE SCALE GENOMIC DNA]</scope>
    <source>
        <strain evidence="2 3">DSM 11501</strain>
    </source>
</reference>
<evidence type="ECO:0000313" key="3">
    <source>
        <dbReference type="Proteomes" id="UP000077066"/>
    </source>
</evidence>
<dbReference type="SUPFAM" id="SSF52540">
    <property type="entry name" value="P-loop containing nucleoside triphosphate hydrolases"/>
    <property type="match status" value="1"/>
</dbReference>
<dbReference type="STRING" id="55758.MBFIL_15420"/>
<dbReference type="InterPro" id="IPR027417">
    <property type="entry name" value="P-loop_NTPase"/>
</dbReference>
<accession>A0A165ZQQ7</accession>
<organism evidence="2 3">
    <name type="scientific">Methanobrevibacter filiformis</name>
    <dbReference type="NCBI Taxonomy" id="55758"/>
    <lineage>
        <taxon>Archaea</taxon>
        <taxon>Methanobacteriati</taxon>
        <taxon>Methanobacteriota</taxon>
        <taxon>Methanomada group</taxon>
        <taxon>Methanobacteria</taxon>
        <taxon>Methanobacteriales</taxon>
        <taxon>Methanobacteriaceae</taxon>
        <taxon>Methanobrevibacter</taxon>
    </lineage>
</organism>
<gene>
    <name evidence="2" type="ORF">MBFIL_15420</name>
</gene>
<sequence>MDKLLKRSQNFIKREDDLIRDNFGTILEIHEQDENDIKIISEDAYIVDRKIPKEIEEYFFFDGALLGKYFQDTSSLKIKNTIFEISQLNLIENMEKNFDTLIKNYNNRLKKIAPKLGIASEKITHYEDKINEKEKELDDSKIKVKDADEQIKKIENELIDKNYKDITESVKERKKIEKQLGTLKSNITLLKASRNKLILDTYPVLLSYDILLSFLEKIEDSRRKHFIPPEYTKNFIKDLLEEKRCICGVSLETNENSRTELEKILNQTPDITDKAGDISRASAKVENLISEIRSFKSELKEIKLKLRNNEKEYDEKLERDRNIATMLRSNPEEDIKNLTIMRDDYLNIRQQFNRKIGSLENEILHIKNDKKEWEQQKNKEAKWTIEAETLENKINFIKNSKKIIKEMSTELSSEIHDKIQKLTKEKFIKIIWKEDEFINIEINKNYEIAIVNKLGEHESPGDLSDGEKLCLGLCFMSALHNISGFDLPIIMDTPLGNLDKDIRQNIARFLPDFIGEKQCVLLVTGTEYTDDFRDIICDNVGKEYLIKWENSDEGKESKVILNG</sequence>
<protein>
    <submittedName>
        <fullName evidence="2">Chromosome segregation protein</fullName>
    </submittedName>
</protein>
<proteinExistence type="predicted"/>
<dbReference type="PATRIC" id="fig|55758.3.peg.1742"/>
<evidence type="ECO:0000313" key="2">
    <source>
        <dbReference type="EMBL" id="KZX11041.1"/>
    </source>
</evidence>
<dbReference type="Gene3D" id="3.40.50.300">
    <property type="entry name" value="P-loop containing nucleotide triphosphate hydrolases"/>
    <property type="match status" value="1"/>
</dbReference>
<dbReference type="OrthoDB" id="25344at2157"/>
<feature type="coiled-coil region" evidence="1">
    <location>
        <begin position="116"/>
        <end position="164"/>
    </location>
</feature>
<feature type="coiled-coil region" evidence="1">
    <location>
        <begin position="278"/>
        <end position="407"/>
    </location>
</feature>
<comment type="caution">
    <text evidence="2">The sequence shown here is derived from an EMBL/GenBank/DDBJ whole genome shotgun (WGS) entry which is preliminary data.</text>
</comment>
<dbReference type="RefSeq" id="WP_066973322.1">
    <property type="nucleotide sequence ID" value="NZ_LWMT01000258.1"/>
</dbReference>
<dbReference type="AlphaFoldDB" id="A0A165ZQQ7"/>